<dbReference type="EMBL" id="CAJOAX010001060">
    <property type="protein sequence ID" value="CAF3681229.1"/>
    <property type="molecule type" value="Genomic_DNA"/>
</dbReference>
<accession>A0A814LM55</accession>
<evidence type="ECO:0000313" key="1">
    <source>
        <dbReference type="EMBL" id="CAF0994343.1"/>
    </source>
</evidence>
<dbReference type="Proteomes" id="UP000663864">
    <property type="component" value="Unassembled WGS sequence"/>
</dbReference>
<dbReference type="OrthoDB" id="10027954at2759"/>
<gene>
    <name evidence="6" type="ORF">JBS370_LOCUS13464</name>
    <name evidence="4" type="ORF">JXQ802_LOCUS26485</name>
    <name evidence="5" type="ORF">OTI717_LOCUS11235</name>
    <name evidence="3" type="ORF">PYM288_LOCUS17860</name>
    <name evidence="1" type="ORF">RFH988_LOCUS13830</name>
    <name evidence="2" type="ORF">ZHD862_LOCUS15537</name>
</gene>
<name>A0A814LM55_9BILA</name>
<dbReference type="Proteomes" id="UP000663823">
    <property type="component" value="Unassembled WGS sequence"/>
</dbReference>
<evidence type="ECO:0000313" key="3">
    <source>
        <dbReference type="EMBL" id="CAF1065146.1"/>
    </source>
</evidence>
<dbReference type="EMBL" id="CAJNOO010000621">
    <property type="protein sequence ID" value="CAF0994343.1"/>
    <property type="molecule type" value="Genomic_DNA"/>
</dbReference>
<protein>
    <submittedName>
        <fullName evidence="3">Uncharacterized protein</fullName>
    </submittedName>
</protein>
<dbReference type="Proteomes" id="UP000663870">
    <property type="component" value="Unassembled WGS sequence"/>
</dbReference>
<dbReference type="EMBL" id="CAJNOL010000928">
    <property type="protein sequence ID" value="CAF1241514.1"/>
    <property type="molecule type" value="Genomic_DNA"/>
</dbReference>
<dbReference type="Proteomes" id="UP000663854">
    <property type="component" value="Unassembled WGS sequence"/>
</dbReference>
<dbReference type="EMBL" id="CAJNOT010000706">
    <property type="protein sequence ID" value="CAF1060460.1"/>
    <property type="molecule type" value="Genomic_DNA"/>
</dbReference>
<dbReference type="AlphaFoldDB" id="A0A814LM55"/>
<dbReference type="Proteomes" id="UP000663882">
    <property type="component" value="Unassembled WGS sequence"/>
</dbReference>
<evidence type="ECO:0000313" key="5">
    <source>
        <dbReference type="EMBL" id="CAF3681229.1"/>
    </source>
</evidence>
<comment type="caution">
    <text evidence="3">The sequence shown here is derived from an EMBL/GenBank/DDBJ whole genome shotgun (WGS) entry which is preliminary data.</text>
</comment>
<evidence type="ECO:0000313" key="7">
    <source>
        <dbReference type="Proteomes" id="UP000663854"/>
    </source>
</evidence>
<dbReference type="EMBL" id="CAJNOH010000519">
    <property type="protein sequence ID" value="CAF1065146.1"/>
    <property type="molecule type" value="Genomic_DNA"/>
</dbReference>
<sequence length="238" mass="27406">MSSIIYSRSHSSLSKPPIQFSFVPPKLPVESEQYGHLLIEYVSSMCMAFNIQAMTYITTLDGYHRMDNLDMQREFLTIDADRQRQTTYLTSELLKATHRFNLRGAIEFIRERIKSQSSSSSSTSHSSPTSASVIDEPMQMLLNDHEFYHELSQAVLSNQIVFNDIQRSMVGLYHSLSKYFHSQQTCENIVIDARLLAPFEQFVIGVLFKRFNIPSIYIDKDGNMAMFPYNLKDISSDQ</sequence>
<dbReference type="Proteomes" id="UP000663836">
    <property type="component" value="Unassembled WGS sequence"/>
</dbReference>
<evidence type="ECO:0000313" key="8">
    <source>
        <dbReference type="Proteomes" id="UP000663870"/>
    </source>
</evidence>
<evidence type="ECO:0000313" key="2">
    <source>
        <dbReference type="EMBL" id="CAF1060460.1"/>
    </source>
</evidence>
<proteinExistence type="predicted"/>
<evidence type="ECO:0000313" key="4">
    <source>
        <dbReference type="EMBL" id="CAF1241514.1"/>
    </source>
</evidence>
<keyword evidence="8" id="KW-1185">Reference proteome</keyword>
<dbReference type="EMBL" id="CAJOBD010001154">
    <property type="protein sequence ID" value="CAF3767157.1"/>
    <property type="molecule type" value="Genomic_DNA"/>
</dbReference>
<reference evidence="3" key="1">
    <citation type="submission" date="2021-02" db="EMBL/GenBank/DDBJ databases">
        <authorList>
            <person name="Nowell W R."/>
        </authorList>
    </citation>
    <scope>NUCLEOTIDE SEQUENCE</scope>
</reference>
<organism evidence="3 7">
    <name type="scientific">Rotaria sordida</name>
    <dbReference type="NCBI Taxonomy" id="392033"/>
    <lineage>
        <taxon>Eukaryota</taxon>
        <taxon>Metazoa</taxon>
        <taxon>Spiralia</taxon>
        <taxon>Gnathifera</taxon>
        <taxon>Rotifera</taxon>
        <taxon>Eurotatoria</taxon>
        <taxon>Bdelloidea</taxon>
        <taxon>Philodinida</taxon>
        <taxon>Philodinidae</taxon>
        <taxon>Rotaria</taxon>
    </lineage>
</organism>
<evidence type="ECO:0000313" key="6">
    <source>
        <dbReference type="EMBL" id="CAF3767157.1"/>
    </source>
</evidence>